<sequence>MAFTLSQMDKPECWINIPSSRPCVSLTRPITAASCRCSFSESEWPFRGGK</sequence>
<gene>
    <name evidence="1" type="ORF">CGI_10002648</name>
</gene>
<evidence type="ECO:0000313" key="1">
    <source>
        <dbReference type="EMBL" id="EKC24827.1"/>
    </source>
</evidence>
<organism evidence="1">
    <name type="scientific">Magallana gigas</name>
    <name type="common">Pacific oyster</name>
    <name type="synonym">Crassostrea gigas</name>
    <dbReference type="NCBI Taxonomy" id="29159"/>
    <lineage>
        <taxon>Eukaryota</taxon>
        <taxon>Metazoa</taxon>
        <taxon>Spiralia</taxon>
        <taxon>Lophotrochozoa</taxon>
        <taxon>Mollusca</taxon>
        <taxon>Bivalvia</taxon>
        <taxon>Autobranchia</taxon>
        <taxon>Pteriomorphia</taxon>
        <taxon>Ostreida</taxon>
        <taxon>Ostreoidea</taxon>
        <taxon>Ostreidae</taxon>
        <taxon>Magallana</taxon>
    </lineage>
</organism>
<protein>
    <submittedName>
        <fullName evidence="1">Uncharacterized protein</fullName>
    </submittedName>
</protein>
<reference evidence="1" key="1">
    <citation type="journal article" date="2012" name="Nature">
        <title>The oyster genome reveals stress adaptation and complexity of shell formation.</title>
        <authorList>
            <person name="Zhang G."/>
            <person name="Fang X."/>
            <person name="Guo X."/>
            <person name="Li L."/>
            <person name="Luo R."/>
            <person name="Xu F."/>
            <person name="Yang P."/>
            <person name="Zhang L."/>
            <person name="Wang X."/>
            <person name="Qi H."/>
            <person name="Xiong Z."/>
            <person name="Que H."/>
            <person name="Xie Y."/>
            <person name="Holland P.W."/>
            <person name="Paps J."/>
            <person name="Zhu Y."/>
            <person name="Wu F."/>
            <person name="Chen Y."/>
            <person name="Wang J."/>
            <person name="Peng C."/>
            <person name="Meng J."/>
            <person name="Yang L."/>
            <person name="Liu J."/>
            <person name="Wen B."/>
            <person name="Zhang N."/>
            <person name="Huang Z."/>
            <person name="Zhu Q."/>
            <person name="Feng Y."/>
            <person name="Mount A."/>
            <person name="Hedgecock D."/>
            <person name="Xu Z."/>
            <person name="Liu Y."/>
            <person name="Domazet-Loso T."/>
            <person name="Du Y."/>
            <person name="Sun X."/>
            <person name="Zhang S."/>
            <person name="Liu B."/>
            <person name="Cheng P."/>
            <person name="Jiang X."/>
            <person name="Li J."/>
            <person name="Fan D."/>
            <person name="Wang W."/>
            <person name="Fu W."/>
            <person name="Wang T."/>
            <person name="Wang B."/>
            <person name="Zhang J."/>
            <person name="Peng Z."/>
            <person name="Li Y."/>
            <person name="Li N."/>
            <person name="Wang J."/>
            <person name="Chen M."/>
            <person name="He Y."/>
            <person name="Tan F."/>
            <person name="Song X."/>
            <person name="Zheng Q."/>
            <person name="Huang R."/>
            <person name="Yang H."/>
            <person name="Du X."/>
            <person name="Chen L."/>
            <person name="Yang M."/>
            <person name="Gaffney P.M."/>
            <person name="Wang S."/>
            <person name="Luo L."/>
            <person name="She Z."/>
            <person name="Ming Y."/>
            <person name="Huang W."/>
            <person name="Zhang S."/>
            <person name="Huang B."/>
            <person name="Zhang Y."/>
            <person name="Qu T."/>
            <person name="Ni P."/>
            <person name="Miao G."/>
            <person name="Wang J."/>
            <person name="Wang Q."/>
            <person name="Steinberg C.E."/>
            <person name="Wang H."/>
            <person name="Li N."/>
            <person name="Qian L."/>
            <person name="Zhang G."/>
            <person name="Li Y."/>
            <person name="Yang H."/>
            <person name="Liu X."/>
            <person name="Wang J."/>
            <person name="Yin Y."/>
            <person name="Wang J."/>
        </authorList>
    </citation>
    <scope>NUCLEOTIDE SEQUENCE [LARGE SCALE GENOMIC DNA]</scope>
    <source>
        <strain evidence="1">05x7-T-G4-1.051#20</strain>
    </source>
</reference>
<accession>K1PL89</accession>
<dbReference type="InParanoid" id="K1PL89"/>
<dbReference type="EMBL" id="JH817537">
    <property type="protein sequence ID" value="EKC24827.1"/>
    <property type="molecule type" value="Genomic_DNA"/>
</dbReference>
<dbReference type="AlphaFoldDB" id="K1PL89"/>
<dbReference type="HOGENOM" id="CLU_3126393_0_0_1"/>
<proteinExistence type="predicted"/>
<name>K1PL89_MAGGI</name>